<comment type="subcellular location">
    <subcellularLocation>
        <location evidence="2">Cell membrane</location>
        <topology evidence="2">Multi-pass membrane protein</topology>
    </subcellularLocation>
</comment>
<dbReference type="Gene3D" id="6.10.340.10">
    <property type="match status" value="1"/>
</dbReference>
<keyword evidence="10" id="KW-0472">Membrane</keyword>
<dbReference type="InterPro" id="IPR004358">
    <property type="entry name" value="Sig_transdc_His_kin-like_C"/>
</dbReference>
<keyword evidence="4" id="KW-0597">Phosphoprotein</keyword>
<dbReference type="FunFam" id="3.30.565.10:FF:000006">
    <property type="entry name" value="Sensor histidine kinase WalK"/>
    <property type="match status" value="1"/>
</dbReference>
<dbReference type="SMART" id="SM00388">
    <property type="entry name" value="HisKA"/>
    <property type="match status" value="1"/>
</dbReference>
<dbReference type="InterPro" id="IPR003594">
    <property type="entry name" value="HATPase_dom"/>
</dbReference>
<evidence type="ECO:0000256" key="6">
    <source>
        <dbReference type="ARBA" id="ARBA00022741"/>
    </source>
</evidence>
<evidence type="ECO:0000313" key="13">
    <source>
        <dbReference type="Proteomes" id="UP001237207"/>
    </source>
</evidence>
<protein>
    <recommendedName>
        <fullName evidence="3">histidine kinase</fullName>
        <ecNumber evidence="3">2.7.13.3</ecNumber>
    </recommendedName>
</protein>
<evidence type="ECO:0000256" key="2">
    <source>
        <dbReference type="ARBA" id="ARBA00004651"/>
    </source>
</evidence>
<comment type="catalytic activity">
    <reaction evidence="1">
        <text>ATP + protein L-histidine = ADP + protein N-phospho-L-histidine.</text>
        <dbReference type="EC" id="2.7.13.3"/>
    </reaction>
</comment>
<organism evidence="12 13">
    <name type="scientific">Oikeobacillus pervagus</name>
    <dbReference type="NCBI Taxonomy" id="1325931"/>
    <lineage>
        <taxon>Bacteria</taxon>
        <taxon>Bacillati</taxon>
        <taxon>Bacillota</taxon>
        <taxon>Bacilli</taxon>
        <taxon>Bacillales</taxon>
        <taxon>Bacillaceae</taxon>
        <taxon>Oikeobacillus</taxon>
    </lineage>
</organism>
<evidence type="ECO:0000256" key="7">
    <source>
        <dbReference type="ARBA" id="ARBA00022777"/>
    </source>
</evidence>
<keyword evidence="8" id="KW-0067">ATP-binding</keyword>
<evidence type="ECO:0000256" key="8">
    <source>
        <dbReference type="ARBA" id="ARBA00022840"/>
    </source>
</evidence>
<name>A0AAJ1WFZ3_9BACI</name>
<feature type="transmembrane region" description="Helical" evidence="10">
    <location>
        <begin position="7"/>
        <end position="28"/>
    </location>
</feature>
<dbReference type="SUPFAM" id="SSF47384">
    <property type="entry name" value="Homodimeric domain of signal transducing histidine kinase"/>
    <property type="match status" value="1"/>
</dbReference>
<dbReference type="RefSeq" id="WP_307256486.1">
    <property type="nucleotide sequence ID" value="NZ_JAUSUC010000007.1"/>
</dbReference>
<dbReference type="InterPro" id="IPR036890">
    <property type="entry name" value="HATPase_C_sf"/>
</dbReference>
<evidence type="ECO:0000256" key="5">
    <source>
        <dbReference type="ARBA" id="ARBA00022679"/>
    </source>
</evidence>
<evidence type="ECO:0000259" key="11">
    <source>
        <dbReference type="PROSITE" id="PS50109"/>
    </source>
</evidence>
<dbReference type="GO" id="GO:0005886">
    <property type="term" value="C:plasma membrane"/>
    <property type="evidence" value="ECO:0007669"/>
    <property type="project" value="UniProtKB-SubCell"/>
</dbReference>
<dbReference type="InterPro" id="IPR003661">
    <property type="entry name" value="HisK_dim/P_dom"/>
</dbReference>
<dbReference type="GO" id="GO:0005524">
    <property type="term" value="F:ATP binding"/>
    <property type="evidence" value="ECO:0007669"/>
    <property type="project" value="UniProtKB-KW"/>
</dbReference>
<dbReference type="Pfam" id="PF00512">
    <property type="entry name" value="HisKA"/>
    <property type="match status" value="1"/>
</dbReference>
<evidence type="ECO:0000256" key="1">
    <source>
        <dbReference type="ARBA" id="ARBA00000085"/>
    </source>
</evidence>
<dbReference type="PRINTS" id="PR00344">
    <property type="entry name" value="BCTRLSENSOR"/>
</dbReference>
<keyword evidence="7 12" id="KW-0418">Kinase</keyword>
<dbReference type="PROSITE" id="PS51257">
    <property type="entry name" value="PROKAR_LIPOPROTEIN"/>
    <property type="match status" value="1"/>
</dbReference>
<dbReference type="EMBL" id="JAUSUC010000007">
    <property type="protein sequence ID" value="MDQ0214502.1"/>
    <property type="molecule type" value="Genomic_DNA"/>
</dbReference>
<keyword evidence="5" id="KW-0808">Transferase</keyword>
<dbReference type="Proteomes" id="UP001237207">
    <property type="component" value="Unassembled WGS sequence"/>
</dbReference>
<dbReference type="SMART" id="SM00387">
    <property type="entry name" value="HATPase_c"/>
    <property type="match status" value="1"/>
</dbReference>
<evidence type="ECO:0000256" key="3">
    <source>
        <dbReference type="ARBA" id="ARBA00012438"/>
    </source>
</evidence>
<keyword evidence="10" id="KW-1133">Transmembrane helix</keyword>
<keyword evidence="13" id="KW-1185">Reference proteome</keyword>
<reference evidence="12" key="1">
    <citation type="submission" date="2023-07" db="EMBL/GenBank/DDBJ databases">
        <title>Genomic Encyclopedia of Type Strains, Phase IV (KMG-IV): sequencing the most valuable type-strain genomes for metagenomic binning, comparative biology and taxonomic classification.</title>
        <authorList>
            <person name="Goeker M."/>
        </authorList>
    </citation>
    <scope>NUCLEOTIDE SEQUENCE</scope>
    <source>
        <strain evidence="12">DSM 23947</strain>
    </source>
</reference>
<dbReference type="CDD" id="cd00082">
    <property type="entry name" value="HisKA"/>
    <property type="match status" value="1"/>
</dbReference>
<evidence type="ECO:0000256" key="4">
    <source>
        <dbReference type="ARBA" id="ARBA00022553"/>
    </source>
</evidence>
<dbReference type="PANTHER" id="PTHR43547:SF2">
    <property type="entry name" value="HYBRID SIGNAL TRANSDUCTION HISTIDINE KINASE C"/>
    <property type="match status" value="1"/>
</dbReference>
<gene>
    <name evidence="12" type="ORF">J2S13_000898</name>
</gene>
<dbReference type="EC" id="2.7.13.3" evidence="3"/>
<comment type="caution">
    <text evidence="12">The sequence shown here is derived from an EMBL/GenBank/DDBJ whole genome shotgun (WGS) entry which is preliminary data.</text>
</comment>
<dbReference type="GO" id="GO:0000155">
    <property type="term" value="F:phosphorelay sensor kinase activity"/>
    <property type="evidence" value="ECO:0007669"/>
    <property type="project" value="InterPro"/>
</dbReference>
<evidence type="ECO:0000313" key="12">
    <source>
        <dbReference type="EMBL" id="MDQ0214502.1"/>
    </source>
</evidence>
<dbReference type="Pfam" id="PF02518">
    <property type="entry name" value="HATPase_c"/>
    <property type="match status" value="1"/>
</dbReference>
<keyword evidence="10" id="KW-0812">Transmembrane</keyword>
<dbReference type="PANTHER" id="PTHR43547">
    <property type="entry name" value="TWO-COMPONENT HISTIDINE KINASE"/>
    <property type="match status" value="1"/>
</dbReference>
<evidence type="ECO:0000256" key="9">
    <source>
        <dbReference type="ARBA" id="ARBA00023012"/>
    </source>
</evidence>
<accession>A0AAJ1WFZ3</accession>
<dbReference type="SUPFAM" id="SSF55874">
    <property type="entry name" value="ATPase domain of HSP90 chaperone/DNA topoisomerase II/histidine kinase"/>
    <property type="match status" value="1"/>
</dbReference>
<keyword evidence="9" id="KW-0902">Two-component regulatory system</keyword>
<sequence>MKFNIKVALIIAIFTSCMLLFITAILLYKGHEHLMMLHITDSEELIHHFDLALRETALWSIGLLIIVILISSLLIAKALTRPIQELNHFALRLVRGDRNLNISYTINDPIGQLGHSLIKLDETLSSYEWRRKEMTQDLAHEIRNPLASIKSYLSAFEDGVWEATPDRLQACVEEIDRLIILVGELDTLNDINNPTFKIIMKEHPIASLIEKSIIALASELLEKDIHVKLDLDKTIYAKVDALRLNQILHNIIKNSMYHVQKEGTIFIKLLKNNGSYTIIVHDNGIGMDEETSQKIFLRNYRAKNRYTGSGIGMTITKKLVEAHGGNISVKSEKDIGTTFYIQMPIST</sequence>
<dbReference type="AlphaFoldDB" id="A0AAJ1WFZ3"/>
<dbReference type="Gene3D" id="1.10.287.130">
    <property type="match status" value="1"/>
</dbReference>
<dbReference type="Gene3D" id="3.30.565.10">
    <property type="entry name" value="Histidine kinase-like ATPase, C-terminal domain"/>
    <property type="match status" value="1"/>
</dbReference>
<dbReference type="InterPro" id="IPR036097">
    <property type="entry name" value="HisK_dim/P_sf"/>
</dbReference>
<dbReference type="PROSITE" id="PS50109">
    <property type="entry name" value="HIS_KIN"/>
    <property type="match status" value="1"/>
</dbReference>
<feature type="transmembrane region" description="Helical" evidence="10">
    <location>
        <begin position="57"/>
        <end position="76"/>
    </location>
</feature>
<dbReference type="InterPro" id="IPR005467">
    <property type="entry name" value="His_kinase_dom"/>
</dbReference>
<feature type="domain" description="Histidine kinase" evidence="11">
    <location>
        <begin position="137"/>
        <end position="347"/>
    </location>
</feature>
<proteinExistence type="predicted"/>
<evidence type="ECO:0000256" key="10">
    <source>
        <dbReference type="SAM" id="Phobius"/>
    </source>
</evidence>
<keyword evidence="6" id="KW-0547">Nucleotide-binding</keyword>